<dbReference type="InterPro" id="IPR047575">
    <property type="entry name" value="Sm"/>
</dbReference>
<comment type="function">
    <text evidence="12">Plays a role in pre-mRNA splicing as a core component of the spliceosomal U1, U2, U4 and U5 small nuclear ribonucleoproteins (snRNPs), the building blocks of the spliceosome.</text>
</comment>
<evidence type="ECO:0000256" key="4">
    <source>
        <dbReference type="ARBA" id="ARBA00020160"/>
    </source>
</evidence>
<comment type="subcellular location">
    <subcellularLocation>
        <location evidence="2">Cytoplasm</location>
        <location evidence="2">Cytosol</location>
    </subcellularLocation>
    <subcellularLocation>
        <location evidence="1 13">Nucleus</location>
    </subcellularLocation>
</comment>
<dbReference type="InterPro" id="IPR027141">
    <property type="entry name" value="LSm4/Sm_D1/D3"/>
</dbReference>
<dbReference type="SMART" id="SM00651">
    <property type="entry name" value="Sm"/>
    <property type="match status" value="1"/>
</dbReference>
<feature type="domain" description="Sm" evidence="15">
    <location>
        <begin position="5"/>
        <end position="77"/>
    </location>
</feature>
<evidence type="ECO:0000256" key="3">
    <source>
        <dbReference type="ARBA" id="ARBA00008146"/>
    </source>
</evidence>
<evidence type="ECO:0000256" key="11">
    <source>
        <dbReference type="ARBA" id="ARBA00033126"/>
    </source>
</evidence>
<evidence type="ECO:0000313" key="16">
    <source>
        <dbReference type="EMBL" id="KAF0760464.1"/>
    </source>
</evidence>
<dbReference type="OrthoDB" id="6425924at2759"/>
<dbReference type="GO" id="GO:0005829">
    <property type="term" value="C:cytosol"/>
    <property type="evidence" value="ECO:0007669"/>
    <property type="project" value="UniProtKB-SubCell"/>
</dbReference>
<dbReference type="Gene3D" id="2.30.30.100">
    <property type="match status" value="1"/>
</dbReference>
<dbReference type="SUPFAM" id="SSF50182">
    <property type="entry name" value="Sm-like ribonucleoproteins"/>
    <property type="match status" value="1"/>
</dbReference>
<feature type="compositionally biased region" description="Low complexity" evidence="14">
    <location>
        <begin position="109"/>
        <end position="123"/>
    </location>
</feature>
<dbReference type="CDD" id="cd01721">
    <property type="entry name" value="Sm_D3"/>
    <property type="match status" value="1"/>
</dbReference>
<dbReference type="Pfam" id="PF01423">
    <property type="entry name" value="LSM"/>
    <property type="match status" value="1"/>
</dbReference>
<keyword evidence="9 13" id="KW-0539">Nucleus</keyword>
<dbReference type="Proteomes" id="UP000478052">
    <property type="component" value="Unassembled WGS sequence"/>
</dbReference>
<evidence type="ECO:0000256" key="12">
    <source>
        <dbReference type="ARBA" id="ARBA00058057"/>
    </source>
</evidence>
<keyword evidence="7" id="KW-0747">Spliceosome</keyword>
<keyword evidence="8 13" id="KW-0508">mRNA splicing</keyword>
<dbReference type="InterPro" id="IPR010920">
    <property type="entry name" value="LSM_dom_sf"/>
</dbReference>
<accession>A0A6G0YS29</accession>
<protein>
    <recommendedName>
        <fullName evidence="4 13">Small nuclear ribonucleoprotein Sm D3</fullName>
        <shortName evidence="13">Sm-D3</shortName>
    </recommendedName>
    <alternativeName>
        <fullName evidence="11 13">snRNP core protein D3</fullName>
    </alternativeName>
</protein>
<evidence type="ECO:0000256" key="13">
    <source>
        <dbReference type="RuleBase" id="RU365050"/>
    </source>
</evidence>
<dbReference type="EMBL" id="VUJU01002669">
    <property type="protein sequence ID" value="KAF0760464.1"/>
    <property type="molecule type" value="Genomic_DNA"/>
</dbReference>
<keyword evidence="6 13" id="KW-0507">mRNA processing</keyword>
<keyword evidence="10 13" id="KW-0687">Ribonucleoprotein</keyword>
<feature type="compositionally biased region" description="Basic and acidic residues" evidence="14">
    <location>
        <begin position="94"/>
        <end position="108"/>
    </location>
</feature>
<evidence type="ECO:0000256" key="14">
    <source>
        <dbReference type="SAM" id="MobiDB-lite"/>
    </source>
</evidence>
<evidence type="ECO:0000256" key="7">
    <source>
        <dbReference type="ARBA" id="ARBA00022728"/>
    </source>
</evidence>
<evidence type="ECO:0000256" key="1">
    <source>
        <dbReference type="ARBA" id="ARBA00004123"/>
    </source>
</evidence>
<organism evidence="16 17">
    <name type="scientific">Aphis craccivora</name>
    <name type="common">Cowpea aphid</name>
    <dbReference type="NCBI Taxonomy" id="307492"/>
    <lineage>
        <taxon>Eukaryota</taxon>
        <taxon>Metazoa</taxon>
        <taxon>Ecdysozoa</taxon>
        <taxon>Arthropoda</taxon>
        <taxon>Hexapoda</taxon>
        <taxon>Insecta</taxon>
        <taxon>Pterygota</taxon>
        <taxon>Neoptera</taxon>
        <taxon>Paraneoptera</taxon>
        <taxon>Hemiptera</taxon>
        <taxon>Sternorrhyncha</taxon>
        <taxon>Aphidomorpha</taxon>
        <taxon>Aphidoidea</taxon>
        <taxon>Aphididae</taxon>
        <taxon>Aphidini</taxon>
        <taxon>Aphis</taxon>
        <taxon>Aphis</taxon>
    </lineage>
</organism>
<dbReference type="AlphaFoldDB" id="A0A6G0YS29"/>
<evidence type="ECO:0000259" key="15">
    <source>
        <dbReference type="PROSITE" id="PS52002"/>
    </source>
</evidence>
<proteinExistence type="inferred from homology"/>
<evidence type="ECO:0000256" key="5">
    <source>
        <dbReference type="ARBA" id="ARBA00022490"/>
    </source>
</evidence>
<dbReference type="GO" id="GO:0000387">
    <property type="term" value="P:spliceosomal snRNP assembly"/>
    <property type="evidence" value="ECO:0007669"/>
    <property type="project" value="UniProtKB-UniRule"/>
</dbReference>
<gene>
    <name evidence="16" type="ORF">FWK35_00013916</name>
</gene>
<evidence type="ECO:0000256" key="8">
    <source>
        <dbReference type="ARBA" id="ARBA00023187"/>
    </source>
</evidence>
<evidence type="ECO:0000256" key="9">
    <source>
        <dbReference type="ARBA" id="ARBA00023242"/>
    </source>
</evidence>
<evidence type="ECO:0000256" key="2">
    <source>
        <dbReference type="ARBA" id="ARBA00004514"/>
    </source>
</evidence>
<dbReference type="GO" id="GO:0003723">
    <property type="term" value="F:RNA binding"/>
    <property type="evidence" value="ECO:0007669"/>
    <property type="project" value="InterPro"/>
</dbReference>
<evidence type="ECO:0000313" key="17">
    <source>
        <dbReference type="Proteomes" id="UP000478052"/>
    </source>
</evidence>
<name>A0A6G0YS29_APHCR</name>
<comment type="similarity">
    <text evidence="3 13">Belongs to the snRNP core protein family.</text>
</comment>
<reference evidence="16 17" key="1">
    <citation type="submission" date="2019-08" db="EMBL/GenBank/DDBJ databases">
        <title>Whole genome of Aphis craccivora.</title>
        <authorList>
            <person name="Voronova N.V."/>
            <person name="Shulinski R.S."/>
            <person name="Bandarenka Y.V."/>
            <person name="Zhorov D.G."/>
            <person name="Warner D."/>
        </authorList>
    </citation>
    <scope>NUCLEOTIDE SEQUENCE [LARGE SCALE GENOMIC DNA]</scope>
    <source>
        <strain evidence="16">180601</strain>
        <tissue evidence="16">Whole Body</tissue>
    </source>
</reference>
<keyword evidence="17" id="KW-1185">Reference proteome</keyword>
<dbReference type="InterPro" id="IPR034099">
    <property type="entry name" value="SmD3"/>
</dbReference>
<comment type="caution">
    <text evidence="16">The sequence shown here is derived from an EMBL/GenBank/DDBJ whole genome shotgun (WGS) entry which is preliminary data.</text>
</comment>
<evidence type="ECO:0000256" key="10">
    <source>
        <dbReference type="ARBA" id="ARBA00023274"/>
    </source>
</evidence>
<feature type="region of interest" description="Disordered" evidence="14">
    <location>
        <begin position="93"/>
        <end position="123"/>
    </location>
</feature>
<dbReference type="PANTHER" id="PTHR23338">
    <property type="entry name" value="SMALL NUCLEAR RIBONUCLEOPROTEIN SM"/>
    <property type="match status" value="1"/>
</dbReference>
<dbReference type="GO" id="GO:0005681">
    <property type="term" value="C:spliceosomal complex"/>
    <property type="evidence" value="ECO:0007669"/>
    <property type="project" value="UniProtKB-KW"/>
</dbReference>
<sequence length="123" mass="13886">MSVSVPIKVLQKSEGYIVTWETFDGEIYRGQLIEAEDNMNCQVTDVRVQYPNGRVARMDNVYVRASKVRFIRLPEIMLNASLLQSKWIRGGFTTERRGRGRPPMDRGEPPMGGADPPAAGSWN</sequence>
<dbReference type="InterPro" id="IPR001163">
    <property type="entry name" value="Sm_dom_euk/arc"/>
</dbReference>
<evidence type="ECO:0000256" key="6">
    <source>
        <dbReference type="ARBA" id="ARBA00022664"/>
    </source>
</evidence>
<keyword evidence="5" id="KW-0963">Cytoplasm</keyword>
<dbReference type="FunFam" id="2.30.30.100:FF:000002">
    <property type="entry name" value="Small nuclear ribonucleoprotein Sm D3"/>
    <property type="match status" value="1"/>
</dbReference>
<dbReference type="PROSITE" id="PS52002">
    <property type="entry name" value="SM"/>
    <property type="match status" value="1"/>
</dbReference>